<accession>A0A8K0DWP2</accession>
<feature type="compositionally biased region" description="Low complexity" evidence="1">
    <location>
        <begin position="7"/>
        <end position="20"/>
    </location>
</feature>
<feature type="compositionally biased region" description="Basic residues" evidence="1">
    <location>
        <begin position="51"/>
        <end position="72"/>
    </location>
</feature>
<dbReference type="OrthoDB" id="2116871at2759"/>
<organism evidence="2 3">
    <name type="scientific">Rhamnella rubrinervis</name>
    <dbReference type="NCBI Taxonomy" id="2594499"/>
    <lineage>
        <taxon>Eukaryota</taxon>
        <taxon>Viridiplantae</taxon>
        <taxon>Streptophyta</taxon>
        <taxon>Embryophyta</taxon>
        <taxon>Tracheophyta</taxon>
        <taxon>Spermatophyta</taxon>
        <taxon>Magnoliopsida</taxon>
        <taxon>eudicotyledons</taxon>
        <taxon>Gunneridae</taxon>
        <taxon>Pentapetalae</taxon>
        <taxon>rosids</taxon>
        <taxon>fabids</taxon>
        <taxon>Rosales</taxon>
        <taxon>Rhamnaceae</taxon>
        <taxon>rhamnoid group</taxon>
        <taxon>Rhamneae</taxon>
        <taxon>Rhamnella</taxon>
    </lineage>
</organism>
<protein>
    <submittedName>
        <fullName evidence="2">Uncharacterized protein</fullName>
    </submittedName>
</protein>
<dbReference type="Proteomes" id="UP000796880">
    <property type="component" value="Unassembled WGS sequence"/>
</dbReference>
<evidence type="ECO:0000256" key="1">
    <source>
        <dbReference type="SAM" id="MobiDB-lite"/>
    </source>
</evidence>
<comment type="caution">
    <text evidence="2">The sequence shown here is derived from an EMBL/GenBank/DDBJ whole genome shotgun (WGS) entry which is preliminary data.</text>
</comment>
<sequence length="293" mass="33421">MPSKPFTCSSITTRSSCSEKSGVRTMEDPPLKRAKLEDEFEVEEQKVLRRKRRSKLNLPKRTKAKTSKISFKKAKENGKDATSAPTLTLSCKVVNASSTAIRAVPLRAVPQYQTQYQVPTKQEPEPEPYKDDSDLVNFRGLAMVSKCYASLLEKACILHPELAIWPEGSTPNWLDFAYGKLGEFLFLLTSTRQQKEATTFEACDQLWKLWEEAKELGFELSWLAPSLESVCFEVLKKHLEENQVTLHCQMSTLMMQLCETGRELANDDLRLRIVKAKLESCHEEDFVLFNLCD</sequence>
<gene>
    <name evidence="2" type="ORF">FNV43_RR22724</name>
</gene>
<dbReference type="EMBL" id="VOIH02000010">
    <property type="protein sequence ID" value="KAF3435633.1"/>
    <property type="molecule type" value="Genomic_DNA"/>
</dbReference>
<feature type="region of interest" description="Disordered" evidence="1">
    <location>
        <begin position="51"/>
        <end position="77"/>
    </location>
</feature>
<reference evidence="2" key="1">
    <citation type="submission" date="2020-03" db="EMBL/GenBank/DDBJ databases">
        <title>A high-quality chromosome-level genome assembly of a woody plant with both climbing and erect habits, Rhamnella rubrinervis.</title>
        <authorList>
            <person name="Lu Z."/>
            <person name="Yang Y."/>
            <person name="Zhu X."/>
            <person name="Sun Y."/>
        </authorList>
    </citation>
    <scope>NUCLEOTIDE SEQUENCE</scope>
    <source>
        <strain evidence="2">BYM</strain>
        <tissue evidence="2">Leaf</tissue>
    </source>
</reference>
<keyword evidence="3" id="KW-1185">Reference proteome</keyword>
<feature type="region of interest" description="Disordered" evidence="1">
    <location>
        <begin position="1"/>
        <end position="29"/>
    </location>
</feature>
<evidence type="ECO:0000313" key="2">
    <source>
        <dbReference type="EMBL" id="KAF3435633.1"/>
    </source>
</evidence>
<evidence type="ECO:0000313" key="3">
    <source>
        <dbReference type="Proteomes" id="UP000796880"/>
    </source>
</evidence>
<dbReference type="AlphaFoldDB" id="A0A8K0DWP2"/>
<name>A0A8K0DWP2_9ROSA</name>
<proteinExistence type="predicted"/>